<dbReference type="RefSeq" id="WP_091717323.1">
    <property type="nucleotide sequence ID" value="NZ_LT629779.1"/>
</dbReference>
<dbReference type="CDD" id="cd01832">
    <property type="entry name" value="SGNH_hydrolase_like_1"/>
    <property type="match status" value="1"/>
</dbReference>
<name>A0A1H1TYL5_9MICC</name>
<evidence type="ECO:0000259" key="2">
    <source>
        <dbReference type="Pfam" id="PF13472"/>
    </source>
</evidence>
<dbReference type="PANTHER" id="PTHR43784">
    <property type="entry name" value="GDSL-LIKE LIPASE/ACYLHYDROLASE, PUTATIVE (AFU_ORTHOLOGUE AFUA_2G00820)-RELATED"/>
    <property type="match status" value="1"/>
</dbReference>
<dbReference type="Proteomes" id="UP000198751">
    <property type="component" value="Chromosome I"/>
</dbReference>
<evidence type="ECO:0000313" key="4">
    <source>
        <dbReference type="Proteomes" id="UP000198751"/>
    </source>
</evidence>
<dbReference type="InterPro" id="IPR036514">
    <property type="entry name" value="SGNH_hydro_sf"/>
</dbReference>
<dbReference type="AlphaFoldDB" id="A0A1H1TYL5"/>
<dbReference type="InterPro" id="IPR053140">
    <property type="entry name" value="GDSL_Rv0518-like"/>
</dbReference>
<dbReference type="SUPFAM" id="SSF52266">
    <property type="entry name" value="SGNH hydrolase"/>
    <property type="match status" value="1"/>
</dbReference>
<dbReference type="PANTHER" id="PTHR43784:SF2">
    <property type="entry name" value="GDSL-LIKE LIPASE_ACYLHYDROLASE, PUTATIVE (AFU_ORTHOLOGUE AFUA_2G00820)-RELATED"/>
    <property type="match status" value="1"/>
</dbReference>
<gene>
    <name evidence="3" type="ORF">SAMN04489743_0535</name>
</gene>
<accession>A0A1H1TYL5</accession>
<protein>
    <submittedName>
        <fullName evidence="3">Lysophospholipase L1</fullName>
    </submittedName>
</protein>
<keyword evidence="4" id="KW-1185">Reference proteome</keyword>
<evidence type="ECO:0000256" key="1">
    <source>
        <dbReference type="SAM" id="MobiDB-lite"/>
    </source>
</evidence>
<proteinExistence type="predicted"/>
<dbReference type="OrthoDB" id="3465773at2"/>
<organism evidence="3 4">
    <name type="scientific">Pseudarthrobacter equi</name>
    <dbReference type="NCBI Taxonomy" id="728066"/>
    <lineage>
        <taxon>Bacteria</taxon>
        <taxon>Bacillati</taxon>
        <taxon>Actinomycetota</taxon>
        <taxon>Actinomycetes</taxon>
        <taxon>Micrococcales</taxon>
        <taxon>Micrococcaceae</taxon>
        <taxon>Pseudarthrobacter</taxon>
    </lineage>
</organism>
<feature type="region of interest" description="Disordered" evidence="1">
    <location>
        <begin position="269"/>
        <end position="301"/>
    </location>
</feature>
<reference evidence="4" key="1">
    <citation type="submission" date="2016-10" db="EMBL/GenBank/DDBJ databases">
        <authorList>
            <person name="Varghese N."/>
            <person name="Submissions S."/>
        </authorList>
    </citation>
    <scope>NUCLEOTIDE SEQUENCE [LARGE SCALE GENOMIC DNA]</scope>
    <source>
        <strain evidence="4">IMMIB L-1606</strain>
    </source>
</reference>
<dbReference type="Gene3D" id="3.40.50.1110">
    <property type="entry name" value="SGNH hydrolase"/>
    <property type="match status" value="1"/>
</dbReference>
<dbReference type="InterPro" id="IPR013830">
    <property type="entry name" value="SGNH_hydro"/>
</dbReference>
<dbReference type="Pfam" id="PF13472">
    <property type="entry name" value="Lipase_GDSL_2"/>
    <property type="match status" value="1"/>
</dbReference>
<feature type="domain" description="SGNH hydrolase-type esterase" evidence="2">
    <location>
        <begin position="25"/>
        <end position="198"/>
    </location>
</feature>
<dbReference type="EMBL" id="LT629779">
    <property type="protein sequence ID" value="SDS65322.1"/>
    <property type="molecule type" value="Genomic_DNA"/>
</dbReference>
<evidence type="ECO:0000313" key="3">
    <source>
        <dbReference type="EMBL" id="SDS65322.1"/>
    </source>
</evidence>
<sequence length="301" mass="32493">MITDDRGLNRTGEGQVLHPWHRFVALGDSYTEGIGDPEPRSLGGLRGWADRAAEELSDGQPDFAYANLAVRGLLLRQILDRQLAPALALKPDLIAMSGGGNDILFKRGNPDKLAEKLDAAVGVLSATGATVLLYAGPDWGNTPVFSTIRGKVAVYNENIHTIGARHHCVMVDLWCLPELQHAAMWDPDRLHLSPLGHHAVAVATLNALGVPHTLQPFQPKPLPDQGWKHARAEDLVWARQYFVPWVLRRILHPEDESLTAKRPLPGPIFGLGRPGPFPPGHPVAGLNPGMSGGPAPQGQAA</sequence>